<feature type="signal peptide" evidence="1">
    <location>
        <begin position="1"/>
        <end position="22"/>
    </location>
</feature>
<proteinExistence type="predicted"/>
<name>A0A4Y9Y6H2_9APHY</name>
<dbReference type="SUPFAM" id="SSF51445">
    <property type="entry name" value="(Trans)glycosidases"/>
    <property type="match status" value="1"/>
</dbReference>
<gene>
    <name evidence="2" type="ORF">EVJ58_g6619</name>
</gene>
<accession>A0A4Y9Y6H2</accession>
<evidence type="ECO:0000256" key="1">
    <source>
        <dbReference type="SAM" id="SignalP"/>
    </source>
</evidence>
<dbReference type="Proteomes" id="UP000298390">
    <property type="component" value="Unassembled WGS sequence"/>
</dbReference>
<organism evidence="2 3">
    <name type="scientific">Rhodofomes roseus</name>
    <dbReference type="NCBI Taxonomy" id="34475"/>
    <lineage>
        <taxon>Eukaryota</taxon>
        <taxon>Fungi</taxon>
        <taxon>Dikarya</taxon>
        <taxon>Basidiomycota</taxon>
        <taxon>Agaricomycotina</taxon>
        <taxon>Agaricomycetes</taxon>
        <taxon>Polyporales</taxon>
        <taxon>Rhodofomes</taxon>
    </lineage>
</organism>
<sequence>MVHLSYSLLVAVGACLLRGTLAHPVVDAVLTEVHELNGRDGIALPAPFCFPALGFVMPPVLPPDNTLWWCDPSTEYAFVGFSYEVTACQTPEQLHREFADIRYHFDSRYVRLCVVLRHHSDDIVDAAWDNGLGVHALVWFGFDGSDIWITRRDTLFASLHANPRAKFITRGVQFGSEPLYDDVLPHQQLAEQVILAKQNLSRLNIPVTVSELAYGYEERGGAQDVLDAIDFINIHMLPFFDQDASTANASWPIVIDKNLDFFIDHGNGKKMYWDEVSRLHL</sequence>
<dbReference type="InterPro" id="IPR017853">
    <property type="entry name" value="GH"/>
</dbReference>
<dbReference type="AlphaFoldDB" id="A0A4Y9Y6H2"/>
<evidence type="ECO:0000313" key="2">
    <source>
        <dbReference type="EMBL" id="TFY58114.1"/>
    </source>
</evidence>
<reference evidence="2 3" key="1">
    <citation type="submission" date="2019-01" db="EMBL/GenBank/DDBJ databases">
        <title>Genome sequencing of the rare red list fungi Fomitopsis rosea.</title>
        <authorList>
            <person name="Buettner E."/>
            <person name="Kellner H."/>
        </authorList>
    </citation>
    <scope>NUCLEOTIDE SEQUENCE [LARGE SCALE GENOMIC DNA]</scope>
    <source>
        <strain evidence="2 3">DSM 105464</strain>
    </source>
</reference>
<comment type="caution">
    <text evidence="2">The sequence shown here is derived from an EMBL/GenBank/DDBJ whole genome shotgun (WGS) entry which is preliminary data.</text>
</comment>
<feature type="chain" id="PRO_5021399065" description="Glycoside hydrolase family 17 protein" evidence="1">
    <location>
        <begin position="23"/>
        <end position="281"/>
    </location>
</feature>
<protein>
    <recommendedName>
        <fullName evidence="4">Glycoside hydrolase family 17 protein</fullName>
    </recommendedName>
</protein>
<keyword evidence="1" id="KW-0732">Signal</keyword>
<evidence type="ECO:0000313" key="3">
    <source>
        <dbReference type="Proteomes" id="UP000298390"/>
    </source>
</evidence>
<evidence type="ECO:0008006" key="4">
    <source>
        <dbReference type="Google" id="ProtNLM"/>
    </source>
</evidence>
<dbReference type="EMBL" id="SEKV01000380">
    <property type="protein sequence ID" value="TFY58114.1"/>
    <property type="molecule type" value="Genomic_DNA"/>
</dbReference>